<feature type="region of interest" description="Disordered" evidence="1">
    <location>
        <begin position="1"/>
        <end position="50"/>
    </location>
</feature>
<proteinExistence type="predicted"/>
<dbReference type="EMBL" id="FP929072">
    <property type="protein sequence ID" value="CBX91507.1"/>
    <property type="molecule type" value="Genomic_DNA"/>
</dbReference>
<evidence type="ECO:0000256" key="1">
    <source>
        <dbReference type="SAM" id="MobiDB-lite"/>
    </source>
</evidence>
<accession>E4ZJ76</accession>
<dbReference type="HOGENOM" id="CLU_2360098_0_0_1"/>
<evidence type="ECO:0000313" key="2">
    <source>
        <dbReference type="EMBL" id="CBX91507.1"/>
    </source>
</evidence>
<reference evidence="3" key="1">
    <citation type="journal article" date="2011" name="Nat. Commun.">
        <title>Effector diversification within compartments of the Leptosphaeria maculans genome affected by Repeat-Induced Point mutations.</title>
        <authorList>
            <person name="Rouxel T."/>
            <person name="Grandaubert J."/>
            <person name="Hane J.K."/>
            <person name="Hoede C."/>
            <person name="van de Wouw A.P."/>
            <person name="Couloux A."/>
            <person name="Dominguez V."/>
            <person name="Anthouard V."/>
            <person name="Bally P."/>
            <person name="Bourras S."/>
            <person name="Cozijnsen A.J."/>
            <person name="Ciuffetti L.M."/>
            <person name="Degrave A."/>
            <person name="Dilmaghani A."/>
            <person name="Duret L."/>
            <person name="Fudal I."/>
            <person name="Goodwin S.B."/>
            <person name="Gout L."/>
            <person name="Glaser N."/>
            <person name="Linglin J."/>
            <person name="Kema G.H.J."/>
            <person name="Lapalu N."/>
            <person name="Lawrence C.B."/>
            <person name="May K."/>
            <person name="Meyer M."/>
            <person name="Ollivier B."/>
            <person name="Poulain J."/>
            <person name="Schoch C.L."/>
            <person name="Simon A."/>
            <person name="Spatafora J.W."/>
            <person name="Stachowiak A."/>
            <person name="Turgeon B.G."/>
            <person name="Tyler B.M."/>
            <person name="Vincent D."/>
            <person name="Weissenbach J."/>
            <person name="Amselem J."/>
            <person name="Quesneville H."/>
            <person name="Oliver R.P."/>
            <person name="Wincker P."/>
            <person name="Balesdent M.-H."/>
            <person name="Howlett B.J."/>
        </authorList>
    </citation>
    <scope>NUCLEOTIDE SEQUENCE [LARGE SCALE GENOMIC DNA]</scope>
    <source>
        <strain evidence="3">JN3 / isolate v23.1.3 / race Av1-4-5-6-7-8</strain>
    </source>
</reference>
<protein>
    <submittedName>
        <fullName evidence="2">Predicted protein</fullName>
    </submittedName>
</protein>
<gene>
    <name evidence="2" type="ORF">LEMA_P070150.1</name>
</gene>
<organism evidence="3">
    <name type="scientific">Leptosphaeria maculans (strain JN3 / isolate v23.1.3 / race Av1-4-5-6-7-8)</name>
    <name type="common">Blackleg fungus</name>
    <name type="synonym">Phoma lingam</name>
    <dbReference type="NCBI Taxonomy" id="985895"/>
    <lineage>
        <taxon>Eukaryota</taxon>
        <taxon>Fungi</taxon>
        <taxon>Dikarya</taxon>
        <taxon>Ascomycota</taxon>
        <taxon>Pezizomycotina</taxon>
        <taxon>Dothideomycetes</taxon>
        <taxon>Pleosporomycetidae</taxon>
        <taxon>Pleosporales</taxon>
        <taxon>Pleosporineae</taxon>
        <taxon>Leptosphaeriaceae</taxon>
        <taxon>Plenodomus</taxon>
        <taxon>Plenodomus lingam/Leptosphaeria maculans species complex</taxon>
    </lineage>
</organism>
<name>E4ZJ76_LEPMJ</name>
<evidence type="ECO:0000313" key="3">
    <source>
        <dbReference type="Proteomes" id="UP000002668"/>
    </source>
</evidence>
<dbReference type="AlphaFoldDB" id="E4ZJ76"/>
<dbReference type="Proteomes" id="UP000002668">
    <property type="component" value="Genome"/>
</dbReference>
<dbReference type="InParanoid" id="E4ZJ76"/>
<sequence>MHKTRQSQDSDPSSPPPPFTAPRKQVNRKRQLTGSVSNAPRPPCLTPPITLSSPPLRLPATVHYARYQEEIVQCEWTASSPAVFDAFCVGVAFWGM</sequence>
<keyword evidence="3" id="KW-1185">Reference proteome</keyword>
<dbReference type="VEuPathDB" id="FungiDB:LEMA_P070150.1"/>